<dbReference type="Pfam" id="PF04230">
    <property type="entry name" value="PS_pyruv_trans"/>
    <property type="match status" value="1"/>
</dbReference>
<dbReference type="GO" id="GO:0016740">
    <property type="term" value="F:transferase activity"/>
    <property type="evidence" value="ECO:0007669"/>
    <property type="project" value="UniProtKB-KW"/>
</dbReference>
<evidence type="ECO:0000313" key="2">
    <source>
        <dbReference type="EMBL" id="AEM40433.1"/>
    </source>
</evidence>
<dbReference type="AlphaFoldDB" id="F9Y3R9"/>
<accession>F9Y3R9</accession>
<protein>
    <submittedName>
        <fullName evidence="2">Putative ketal pyruvate transferase PssM</fullName>
    </submittedName>
</protein>
<dbReference type="Proteomes" id="UP000000692">
    <property type="component" value="Chromosome"/>
</dbReference>
<dbReference type="OrthoDB" id="9803627at2"/>
<keyword evidence="3" id="KW-1185">Reference proteome</keyword>
<dbReference type="EMBL" id="CP002018">
    <property type="protein sequence ID" value="AEM40433.1"/>
    <property type="molecule type" value="Genomic_DNA"/>
</dbReference>
<dbReference type="eggNOG" id="COG2327">
    <property type="taxonomic scope" value="Bacteria"/>
</dbReference>
<organism evidence="2 3">
    <name type="scientific">Ketogulonicigenium vulgare (strain WSH-001)</name>
    <dbReference type="NCBI Taxonomy" id="759362"/>
    <lineage>
        <taxon>Bacteria</taxon>
        <taxon>Pseudomonadati</taxon>
        <taxon>Pseudomonadota</taxon>
        <taxon>Alphaproteobacteria</taxon>
        <taxon>Rhodobacterales</taxon>
        <taxon>Roseobacteraceae</taxon>
        <taxon>Ketogulonicigenium</taxon>
    </lineage>
</organism>
<keyword evidence="2" id="KW-0670">Pyruvate</keyword>
<dbReference type="KEGG" id="kvl:KVU_0593"/>
<evidence type="ECO:0000259" key="1">
    <source>
        <dbReference type="Pfam" id="PF04230"/>
    </source>
</evidence>
<reference evidence="2 3" key="1">
    <citation type="journal article" date="2011" name="J. Bacteriol.">
        <title>Complete genome sequence of the industrial strain Ketogulonicigenium vulgare WSH-001.</title>
        <authorList>
            <person name="Liu L."/>
            <person name="Li Y."/>
            <person name="Zhang J."/>
            <person name="Zhou Z."/>
            <person name="Liu J."/>
            <person name="Li X."/>
            <person name="Zhou J."/>
            <person name="Du G."/>
            <person name="Wang L."/>
            <person name="Chen J."/>
        </authorList>
    </citation>
    <scope>NUCLEOTIDE SEQUENCE [LARGE SCALE GENOMIC DNA]</scope>
    <source>
        <strain evidence="2 3">WSH-001</strain>
    </source>
</reference>
<feature type="domain" description="Polysaccharide pyruvyl transferase" evidence="1">
    <location>
        <begin position="62"/>
        <end position="203"/>
    </location>
</feature>
<dbReference type="HOGENOM" id="CLU_071049_1_0_5"/>
<gene>
    <name evidence="2" type="ordered locus">KVU_0593</name>
</gene>
<name>F9Y3R9_KETVW</name>
<proteinExistence type="predicted"/>
<sequence length="276" mass="30574">MNMTRTPLRAYWWQNPGFLNIGDAINGNVLEYISGRKVERAGPWGAEIIAIGSVLDNPMIGEAFANGRGKRLWVWGSGAMDSVPPHWLKKMNVAAVRGALTASMLDAATATGVLGDPGLLAPRIWQTDNTKTHKIGLIPHHSQLKADWVARFLAQVPSAVLIDVTNPDFAAVFNQIAGSEMIFSSSLHGLIFADAWHVPNFRINAGRLHRGGDIKFRDYYSGVLRPEDIPFDTESFDGVADFEFEADYFNYFKALDLVADRLERAFPEELKEVQTA</sequence>
<keyword evidence="2" id="KW-0808">Transferase</keyword>
<dbReference type="InterPro" id="IPR007345">
    <property type="entry name" value="Polysacch_pyruvyl_Trfase"/>
</dbReference>
<evidence type="ECO:0000313" key="3">
    <source>
        <dbReference type="Proteomes" id="UP000000692"/>
    </source>
</evidence>